<sequence length="328" mass="33807">MRDMSIDESASISGYLSAGGIAVTDVSSLAGAILWMGAVFVGELATTVEQALALAALVLVPLGMGMAATPPFGEVSRRPYRAAVLGQPVGAFFFLVSLVLPSDGPGAAVAAVPWVVVTGLLGLAALARTHDRGPWPLSETVIDAGFAYSIVGAVALVLYQLDITFWFEPIIILLTAVHFHFAGFVLPVLTGLAGRVLGDRAGTEFRVLVGVILFGPAFIAIGISFSPVVEVLAVGGFTVAIAVLGGYITIRIVPGRPRLQGVLVAVSSLVLPVSMLLALGYGIGTFTEANLLGLSISRMITLHGVLNAYGFALLGTVGWRLAVPNANG</sequence>
<dbReference type="EMBL" id="AOME01000027">
    <property type="protein sequence ID" value="EMA54547.1"/>
    <property type="molecule type" value="Genomic_DNA"/>
</dbReference>
<dbReference type="PATRIC" id="fig|1227456.3.peg.1173"/>
<evidence type="ECO:0000313" key="2">
    <source>
        <dbReference type="EMBL" id="EMA54547.1"/>
    </source>
</evidence>
<dbReference type="InterPro" id="IPR025450">
    <property type="entry name" value="YndJ-like"/>
</dbReference>
<dbReference type="AlphaFoldDB" id="M0N9D4"/>
<protein>
    <recommendedName>
        <fullName evidence="4">YndJ-like protein</fullName>
    </recommendedName>
</protein>
<feature type="transmembrane region" description="Helical" evidence="1">
    <location>
        <begin position="106"/>
        <end position="128"/>
    </location>
</feature>
<proteinExistence type="predicted"/>
<keyword evidence="1" id="KW-1133">Transmembrane helix</keyword>
<dbReference type="Proteomes" id="UP000011625">
    <property type="component" value="Unassembled WGS sequence"/>
</dbReference>
<dbReference type="Pfam" id="PF14158">
    <property type="entry name" value="YndJ"/>
    <property type="match status" value="1"/>
</dbReference>
<organism evidence="2 3">
    <name type="scientific">Halococcus salifodinae DSM 8989</name>
    <dbReference type="NCBI Taxonomy" id="1227456"/>
    <lineage>
        <taxon>Archaea</taxon>
        <taxon>Methanobacteriati</taxon>
        <taxon>Methanobacteriota</taxon>
        <taxon>Stenosarchaea group</taxon>
        <taxon>Halobacteria</taxon>
        <taxon>Halobacteriales</taxon>
        <taxon>Halococcaceae</taxon>
        <taxon>Halococcus</taxon>
    </lineage>
</organism>
<dbReference type="OrthoDB" id="206175at2157"/>
<feature type="transmembrane region" description="Helical" evidence="1">
    <location>
        <begin position="231"/>
        <end position="250"/>
    </location>
</feature>
<accession>M0N9D4</accession>
<dbReference type="STRING" id="1227456.C450_05810"/>
<reference evidence="2 3" key="1">
    <citation type="journal article" date="2014" name="PLoS Genet.">
        <title>Phylogenetically driven sequencing of extremely halophilic archaea reveals strategies for static and dynamic osmo-response.</title>
        <authorList>
            <person name="Becker E.A."/>
            <person name="Seitzer P.M."/>
            <person name="Tritt A."/>
            <person name="Larsen D."/>
            <person name="Krusor M."/>
            <person name="Yao A.I."/>
            <person name="Wu D."/>
            <person name="Madern D."/>
            <person name="Eisen J.A."/>
            <person name="Darling A.E."/>
            <person name="Facciotti M.T."/>
        </authorList>
    </citation>
    <scope>NUCLEOTIDE SEQUENCE [LARGE SCALE GENOMIC DNA]</scope>
    <source>
        <strain evidence="2 3">DSM 8989</strain>
    </source>
</reference>
<name>M0N9D4_9EURY</name>
<keyword evidence="3" id="KW-1185">Reference proteome</keyword>
<evidence type="ECO:0008006" key="4">
    <source>
        <dbReference type="Google" id="ProtNLM"/>
    </source>
</evidence>
<feature type="transmembrane region" description="Helical" evidence="1">
    <location>
        <begin position="12"/>
        <end position="38"/>
    </location>
</feature>
<feature type="transmembrane region" description="Helical" evidence="1">
    <location>
        <begin position="304"/>
        <end position="323"/>
    </location>
</feature>
<keyword evidence="1" id="KW-0812">Transmembrane</keyword>
<feature type="transmembrane region" description="Helical" evidence="1">
    <location>
        <begin position="140"/>
        <end position="159"/>
    </location>
</feature>
<feature type="transmembrane region" description="Helical" evidence="1">
    <location>
        <begin position="205"/>
        <end position="225"/>
    </location>
</feature>
<evidence type="ECO:0000313" key="3">
    <source>
        <dbReference type="Proteomes" id="UP000011625"/>
    </source>
</evidence>
<feature type="transmembrane region" description="Helical" evidence="1">
    <location>
        <begin position="262"/>
        <end position="284"/>
    </location>
</feature>
<feature type="transmembrane region" description="Helical" evidence="1">
    <location>
        <begin position="80"/>
        <end position="100"/>
    </location>
</feature>
<gene>
    <name evidence="2" type="ORF">C450_05810</name>
</gene>
<evidence type="ECO:0000256" key="1">
    <source>
        <dbReference type="SAM" id="Phobius"/>
    </source>
</evidence>
<feature type="transmembrane region" description="Helical" evidence="1">
    <location>
        <begin position="171"/>
        <end position="193"/>
    </location>
</feature>
<comment type="caution">
    <text evidence="2">The sequence shown here is derived from an EMBL/GenBank/DDBJ whole genome shotgun (WGS) entry which is preliminary data.</text>
</comment>
<feature type="transmembrane region" description="Helical" evidence="1">
    <location>
        <begin position="50"/>
        <end position="68"/>
    </location>
</feature>
<keyword evidence="1" id="KW-0472">Membrane</keyword>